<reference evidence="2" key="1">
    <citation type="submission" date="2019-03" db="EMBL/GenBank/DDBJ databases">
        <authorList>
            <person name="Mank J."/>
            <person name="Almeida P."/>
        </authorList>
    </citation>
    <scope>NUCLEOTIDE SEQUENCE</scope>
    <source>
        <strain evidence="2">78183</strain>
    </source>
</reference>
<sequence>MGWDHGMIARSSMMAIKAAIRVQEEALSLEPETKKMAWRSSLKHKFCNLDKKRRISNGVPKWSSERSKTDGSLYSPNSGRKQLRPSMDCLPPVDLLMHFGPHFAEITLRKTPPLLKKKKSVLKEGRRDDSNNRKW</sequence>
<dbReference type="EMBL" id="CAADRP010001996">
    <property type="protein sequence ID" value="VFU58546.1"/>
    <property type="molecule type" value="Genomic_DNA"/>
</dbReference>
<feature type="compositionally biased region" description="Polar residues" evidence="1">
    <location>
        <begin position="70"/>
        <end position="80"/>
    </location>
</feature>
<proteinExistence type="predicted"/>
<organism evidence="2">
    <name type="scientific">Salix viminalis</name>
    <name type="common">Common osier</name>
    <name type="synonym">Basket willow</name>
    <dbReference type="NCBI Taxonomy" id="40686"/>
    <lineage>
        <taxon>Eukaryota</taxon>
        <taxon>Viridiplantae</taxon>
        <taxon>Streptophyta</taxon>
        <taxon>Embryophyta</taxon>
        <taxon>Tracheophyta</taxon>
        <taxon>Spermatophyta</taxon>
        <taxon>Magnoliopsida</taxon>
        <taxon>eudicotyledons</taxon>
        <taxon>Gunneridae</taxon>
        <taxon>Pentapetalae</taxon>
        <taxon>rosids</taxon>
        <taxon>fabids</taxon>
        <taxon>Malpighiales</taxon>
        <taxon>Salicaceae</taxon>
        <taxon>Saliceae</taxon>
        <taxon>Salix</taxon>
    </lineage>
</organism>
<evidence type="ECO:0000313" key="2">
    <source>
        <dbReference type="EMBL" id="VFU58546.1"/>
    </source>
</evidence>
<evidence type="ECO:0000256" key="1">
    <source>
        <dbReference type="SAM" id="MobiDB-lite"/>
    </source>
</evidence>
<accession>A0A6N2MXT1</accession>
<dbReference type="AlphaFoldDB" id="A0A6N2MXT1"/>
<name>A0A6N2MXT1_SALVM</name>
<feature type="region of interest" description="Disordered" evidence="1">
    <location>
        <begin position="57"/>
        <end position="85"/>
    </location>
</feature>
<gene>
    <name evidence="2" type="ORF">SVIM_LOCUS428387</name>
</gene>
<protein>
    <submittedName>
        <fullName evidence="2">Uncharacterized protein</fullName>
    </submittedName>
</protein>